<dbReference type="GO" id="GO:0061617">
    <property type="term" value="C:MICOS complex"/>
    <property type="evidence" value="ECO:0007669"/>
    <property type="project" value="UniProtKB-UniRule"/>
</dbReference>
<dbReference type="GO" id="GO:0044284">
    <property type="term" value="C:mitochondrial crista junction"/>
    <property type="evidence" value="ECO:0007669"/>
    <property type="project" value="TreeGrafter"/>
</dbReference>
<organism evidence="3 4">
    <name type="scientific">Baudoinia panamericana (strain UAMH 10762)</name>
    <name type="common">Angels' share fungus</name>
    <name type="synonym">Baudoinia compniacensis (strain UAMH 10762)</name>
    <dbReference type="NCBI Taxonomy" id="717646"/>
    <lineage>
        <taxon>Eukaryota</taxon>
        <taxon>Fungi</taxon>
        <taxon>Dikarya</taxon>
        <taxon>Ascomycota</taxon>
        <taxon>Pezizomycotina</taxon>
        <taxon>Dothideomycetes</taxon>
        <taxon>Dothideomycetidae</taxon>
        <taxon>Mycosphaerellales</taxon>
        <taxon>Teratosphaeriaceae</taxon>
        <taxon>Baudoinia</taxon>
    </lineage>
</organism>
<keyword evidence="4" id="KW-1185">Reference proteome</keyword>
<dbReference type="OrthoDB" id="2399148at2759"/>
<comment type="subunit">
    <text evidence="1">Component of the mitochondrial contact site and cristae organizing system (MICOS) complex.</text>
</comment>
<evidence type="ECO:0000313" key="4">
    <source>
        <dbReference type="Proteomes" id="UP000011761"/>
    </source>
</evidence>
<dbReference type="Pfam" id="PF09769">
    <property type="entry name" value="ApoO"/>
    <property type="match status" value="1"/>
</dbReference>
<evidence type="ECO:0000313" key="3">
    <source>
        <dbReference type="EMBL" id="EMD00126.1"/>
    </source>
</evidence>
<proteinExistence type="predicted"/>
<evidence type="ECO:0000256" key="2">
    <source>
        <dbReference type="SAM" id="MobiDB-lite"/>
    </source>
</evidence>
<dbReference type="GeneID" id="19116085"/>
<dbReference type="OMA" id="GVAHSGM"/>
<dbReference type="EMBL" id="KB445551">
    <property type="protein sequence ID" value="EMD00126.1"/>
    <property type="molecule type" value="Genomic_DNA"/>
</dbReference>
<gene>
    <name evidence="3" type="ORF">BAUCODRAFT_63573</name>
</gene>
<keyword evidence="1" id="KW-0472">Membrane</keyword>
<keyword evidence="1" id="KW-0999">Mitochondrion inner membrane</keyword>
<protein>
    <recommendedName>
        <fullName evidence="1">MICOS complex subunit</fullName>
    </recommendedName>
</protein>
<reference evidence="3 4" key="1">
    <citation type="journal article" date="2012" name="PLoS Pathog.">
        <title>Diverse lifestyles and strategies of plant pathogenesis encoded in the genomes of eighteen Dothideomycetes fungi.</title>
        <authorList>
            <person name="Ohm R.A."/>
            <person name="Feau N."/>
            <person name="Henrissat B."/>
            <person name="Schoch C.L."/>
            <person name="Horwitz B.A."/>
            <person name="Barry K.W."/>
            <person name="Condon B.J."/>
            <person name="Copeland A.C."/>
            <person name="Dhillon B."/>
            <person name="Glaser F."/>
            <person name="Hesse C.N."/>
            <person name="Kosti I."/>
            <person name="LaButti K."/>
            <person name="Lindquist E.A."/>
            <person name="Lucas S."/>
            <person name="Salamov A.A."/>
            <person name="Bradshaw R.E."/>
            <person name="Ciuffetti L."/>
            <person name="Hamelin R.C."/>
            <person name="Kema G.H.J."/>
            <person name="Lawrence C."/>
            <person name="Scott J.A."/>
            <person name="Spatafora J.W."/>
            <person name="Turgeon B.G."/>
            <person name="de Wit P.J.G.M."/>
            <person name="Zhong S."/>
            <person name="Goodwin S.B."/>
            <person name="Grigoriev I.V."/>
        </authorList>
    </citation>
    <scope>NUCLEOTIDE SEQUENCE [LARGE SCALE GENOMIC DNA]</scope>
    <source>
        <strain evidence="3 4">UAMH 10762</strain>
    </source>
</reference>
<dbReference type="KEGG" id="bcom:BAUCODRAFT_63573"/>
<dbReference type="STRING" id="717646.M2NLU0"/>
<dbReference type="RefSeq" id="XP_007672626.1">
    <property type="nucleotide sequence ID" value="XM_007674436.1"/>
</dbReference>
<sequence>MAFHQLLRPHAAPLAALSAALVLYPTKTRLRKPIYDIPADEPTPADISATTPPPASGITDKPQDEPSPLTPRRPSPTDRLAAEIRRGRLLLHSYAVRAEDAVNGGMDRFMSAEHSFTSTVASLAPPKESNEKLLPGSIYVLVAAMAGSIIARNRNILIRAVTPLITGVGTATYVIPRTTQNVGNLIWSYEEKYPVVRDNHLRASQSIRHFIETGRAHSQMGLAMAEERVQGVRQAVEDWLKKGQ</sequence>
<dbReference type="PANTHER" id="PTHR28268:SF1">
    <property type="entry name" value="MICOS SUBUNIT MIC26"/>
    <property type="match status" value="1"/>
</dbReference>
<dbReference type="HOGENOM" id="CLU_072876_0_0_1"/>
<name>M2NLU0_BAUPA</name>
<keyword evidence="1" id="KW-0496">Mitochondrion</keyword>
<accession>M2NLU0</accession>
<dbReference type="eggNOG" id="ENOG502S70K">
    <property type="taxonomic scope" value="Eukaryota"/>
</dbReference>
<dbReference type="InterPro" id="IPR033181">
    <property type="entry name" value="Mic26_fungi"/>
</dbReference>
<dbReference type="AlphaFoldDB" id="M2NLU0"/>
<comment type="subcellular location">
    <subcellularLocation>
        <location evidence="1">Mitochondrion inner membrane</location>
    </subcellularLocation>
</comment>
<dbReference type="PANTHER" id="PTHR28268">
    <property type="entry name" value="MICOS SUBUNIT MIC26"/>
    <property type="match status" value="1"/>
</dbReference>
<dbReference type="InterPro" id="IPR019166">
    <property type="entry name" value="MIC26/MIC27"/>
</dbReference>
<comment type="function">
    <text evidence="1">Component of the MICOS complex, a large protein complex of the mitochondrial inner membrane that plays crucial roles in the maintenance of crista junctions, inner membrane architecture, and formation of contact sites to the outer membrane.</text>
</comment>
<dbReference type="GO" id="GO:0042407">
    <property type="term" value="P:cristae formation"/>
    <property type="evidence" value="ECO:0007669"/>
    <property type="project" value="InterPro"/>
</dbReference>
<evidence type="ECO:0000256" key="1">
    <source>
        <dbReference type="RuleBase" id="RU363021"/>
    </source>
</evidence>
<feature type="region of interest" description="Disordered" evidence="2">
    <location>
        <begin position="35"/>
        <end position="79"/>
    </location>
</feature>
<dbReference type="Proteomes" id="UP000011761">
    <property type="component" value="Unassembled WGS sequence"/>
</dbReference>